<reference evidence="2" key="1">
    <citation type="submission" date="2020-06" db="EMBL/GenBank/DDBJ databases">
        <title>WGS assembly of Ceratodon purpureus strain R40.</title>
        <authorList>
            <person name="Carey S.B."/>
            <person name="Jenkins J."/>
            <person name="Shu S."/>
            <person name="Lovell J.T."/>
            <person name="Sreedasyam A."/>
            <person name="Maumus F."/>
            <person name="Tiley G.P."/>
            <person name="Fernandez-Pozo N."/>
            <person name="Barry K."/>
            <person name="Chen C."/>
            <person name="Wang M."/>
            <person name="Lipzen A."/>
            <person name="Daum C."/>
            <person name="Saski C.A."/>
            <person name="Payton A.C."/>
            <person name="Mcbreen J.C."/>
            <person name="Conrad R.E."/>
            <person name="Kollar L.M."/>
            <person name="Olsson S."/>
            <person name="Huttunen S."/>
            <person name="Landis J.B."/>
            <person name="Wickett N.J."/>
            <person name="Johnson M.G."/>
            <person name="Rensing S.A."/>
            <person name="Grimwood J."/>
            <person name="Schmutz J."/>
            <person name="Mcdaniel S.F."/>
        </authorList>
    </citation>
    <scope>NUCLEOTIDE SEQUENCE</scope>
    <source>
        <strain evidence="2">R40</strain>
    </source>
</reference>
<feature type="region of interest" description="Disordered" evidence="1">
    <location>
        <begin position="134"/>
        <end position="209"/>
    </location>
</feature>
<accession>A0A8T0J2X3</accession>
<proteinExistence type="predicted"/>
<sequence>MSQHLQTLIRVLFICSCNNFISIIWCCSEGLHTTLHCCCFTHFQRFRMSTHAPYATMHDLPKYEKRADAVGAPWFKDQEAVKCSRGHDPLPYIACNSRTAPFATFHNIPETAEHSAPLPAPSVEQDLFVQQPLHPINGSQLPSEPKHSKPCDTSGDHGHHGTQPNMLMVHQAPWDRDEVHHKVQQRFPHGEDAPHYTSSHAPYATDSKR</sequence>
<dbReference type="EMBL" id="CM026421">
    <property type="protein sequence ID" value="KAG0589877.1"/>
    <property type="molecule type" value="Genomic_DNA"/>
</dbReference>
<keyword evidence="3" id="KW-1185">Reference proteome</keyword>
<dbReference type="Proteomes" id="UP000822688">
    <property type="component" value="Chromosome 1"/>
</dbReference>
<evidence type="ECO:0000256" key="1">
    <source>
        <dbReference type="SAM" id="MobiDB-lite"/>
    </source>
</evidence>
<gene>
    <name evidence="2" type="ORF">KC19_1G055500</name>
</gene>
<comment type="caution">
    <text evidence="2">The sequence shown here is derived from an EMBL/GenBank/DDBJ whole genome shotgun (WGS) entry which is preliminary data.</text>
</comment>
<organism evidence="2 3">
    <name type="scientific">Ceratodon purpureus</name>
    <name type="common">Fire moss</name>
    <name type="synonym">Dicranum purpureum</name>
    <dbReference type="NCBI Taxonomy" id="3225"/>
    <lineage>
        <taxon>Eukaryota</taxon>
        <taxon>Viridiplantae</taxon>
        <taxon>Streptophyta</taxon>
        <taxon>Embryophyta</taxon>
        <taxon>Bryophyta</taxon>
        <taxon>Bryophytina</taxon>
        <taxon>Bryopsida</taxon>
        <taxon>Dicranidae</taxon>
        <taxon>Pseudoditrichales</taxon>
        <taxon>Ditrichaceae</taxon>
        <taxon>Ceratodon</taxon>
    </lineage>
</organism>
<protein>
    <submittedName>
        <fullName evidence="2">Uncharacterized protein</fullName>
    </submittedName>
</protein>
<evidence type="ECO:0000313" key="3">
    <source>
        <dbReference type="Proteomes" id="UP000822688"/>
    </source>
</evidence>
<dbReference type="AlphaFoldDB" id="A0A8T0J2X3"/>
<evidence type="ECO:0000313" key="2">
    <source>
        <dbReference type="EMBL" id="KAG0589877.1"/>
    </source>
</evidence>
<feature type="compositionally biased region" description="Basic and acidic residues" evidence="1">
    <location>
        <begin position="144"/>
        <end position="159"/>
    </location>
</feature>
<name>A0A8T0J2X3_CERPU</name>